<organism evidence="2">
    <name type="scientific">Oryza punctata</name>
    <name type="common">Red rice</name>
    <dbReference type="NCBI Taxonomy" id="4537"/>
    <lineage>
        <taxon>Eukaryota</taxon>
        <taxon>Viridiplantae</taxon>
        <taxon>Streptophyta</taxon>
        <taxon>Embryophyta</taxon>
        <taxon>Tracheophyta</taxon>
        <taxon>Spermatophyta</taxon>
        <taxon>Magnoliopsida</taxon>
        <taxon>Liliopsida</taxon>
        <taxon>Poales</taxon>
        <taxon>Poaceae</taxon>
        <taxon>BOP clade</taxon>
        <taxon>Oryzoideae</taxon>
        <taxon>Oryzeae</taxon>
        <taxon>Oryzinae</taxon>
        <taxon>Oryza</taxon>
    </lineage>
</organism>
<dbReference type="Gramene" id="OPUNC06G16350.1">
    <property type="protein sequence ID" value="OPUNC06G16350.1"/>
    <property type="gene ID" value="OPUNC06G16350"/>
</dbReference>
<dbReference type="HOGENOM" id="CLU_2726603_0_0_1"/>
<name>A0A0E0LCH9_ORYPU</name>
<dbReference type="Proteomes" id="UP000026962">
    <property type="component" value="Chromosome 6"/>
</dbReference>
<evidence type="ECO:0000313" key="3">
    <source>
        <dbReference type="Proteomes" id="UP000026962"/>
    </source>
</evidence>
<keyword evidence="3" id="KW-1185">Reference proteome</keyword>
<reference evidence="2" key="2">
    <citation type="submission" date="2018-05" db="EMBL/GenBank/DDBJ databases">
        <title>OpunRS2 (Oryza punctata Reference Sequence Version 2).</title>
        <authorList>
            <person name="Zhang J."/>
            <person name="Kudrna D."/>
            <person name="Lee S."/>
            <person name="Talag J."/>
            <person name="Welchert J."/>
            <person name="Wing R.A."/>
        </authorList>
    </citation>
    <scope>NUCLEOTIDE SEQUENCE [LARGE SCALE GENOMIC DNA]</scope>
</reference>
<evidence type="ECO:0000256" key="1">
    <source>
        <dbReference type="SAM" id="MobiDB-lite"/>
    </source>
</evidence>
<proteinExistence type="predicted"/>
<protein>
    <submittedName>
        <fullName evidence="2">Uncharacterized protein</fullName>
    </submittedName>
</protein>
<evidence type="ECO:0000313" key="2">
    <source>
        <dbReference type="EnsemblPlants" id="OPUNC06G16350.1"/>
    </source>
</evidence>
<dbReference type="AlphaFoldDB" id="A0A0E0LCH9"/>
<reference evidence="2" key="1">
    <citation type="submission" date="2015-04" db="UniProtKB">
        <authorList>
            <consortium name="EnsemblPlants"/>
        </authorList>
    </citation>
    <scope>IDENTIFICATION</scope>
</reference>
<sequence length="72" mass="8122">MESFSMGALVTRVRAAMLNKMHSVSLTVDLVKEFFDLFLEIWSNNTILPEEHEGGTTLDEPLPENDVQNLIS</sequence>
<accession>A0A0E0LCH9</accession>
<feature type="region of interest" description="Disordered" evidence="1">
    <location>
        <begin position="50"/>
        <end position="72"/>
    </location>
</feature>
<dbReference type="EnsemblPlants" id="OPUNC06G16350.1">
    <property type="protein sequence ID" value="OPUNC06G16350.1"/>
    <property type="gene ID" value="OPUNC06G16350"/>
</dbReference>